<protein>
    <submittedName>
        <fullName evidence="6">HTH-type transcriptional repressor NemR</fullName>
    </submittedName>
</protein>
<dbReference type="RefSeq" id="WP_033410708.1">
    <property type="nucleotide sequence ID" value="NZ_AQWH01000020.1"/>
</dbReference>
<evidence type="ECO:0000259" key="5">
    <source>
        <dbReference type="PROSITE" id="PS50977"/>
    </source>
</evidence>
<dbReference type="InterPro" id="IPR001647">
    <property type="entry name" value="HTH_TetR"/>
</dbReference>
<dbReference type="AlphaFoldDB" id="A0A1U9YZZ6"/>
<dbReference type="KEGG" id="mmed:Mame_01655"/>
<dbReference type="InterPro" id="IPR036271">
    <property type="entry name" value="Tet_transcr_reg_TetR-rel_C_sf"/>
</dbReference>
<dbReference type="GO" id="GO:0003677">
    <property type="term" value="F:DNA binding"/>
    <property type="evidence" value="ECO:0007669"/>
    <property type="project" value="UniProtKB-UniRule"/>
</dbReference>
<evidence type="ECO:0000256" key="3">
    <source>
        <dbReference type="ARBA" id="ARBA00023163"/>
    </source>
</evidence>
<reference evidence="6 7" key="1">
    <citation type="submission" date="2017-03" db="EMBL/GenBank/DDBJ databases">
        <title>Foreign affairs: Plasmid Transfer between Roseobacters and Rhizobia.</title>
        <authorList>
            <person name="Bartling P."/>
            <person name="Bunk B."/>
            <person name="Overmann J."/>
            <person name="Brinkmann H."/>
            <person name="Petersen J."/>
        </authorList>
    </citation>
    <scope>NUCLEOTIDE SEQUENCE [LARGE SCALE GENOMIC DNA]</scope>
    <source>
        <strain evidence="6 7">MACL11</strain>
    </source>
</reference>
<accession>A0A1U9YZZ6</accession>
<name>A0A1U9YZZ6_9HYPH</name>
<feature type="DNA-binding region" description="H-T-H motif" evidence="4">
    <location>
        <begin position="31"/>
        <end position="50"/>
    </location>
</feature>
<evidence type="ECO:0000313" key="6">
    <source>
        <dbReference type="EMBL" id="AQZ51004.1"/>
    </source>
</evidence>
<dbReference type="Pfam" id="PF00440">
    <property type="entry name" value="TetR_N"/>
    <property type="match status" value="1"/>
</dbReference>
<dbReference type="PROSITE" id="PS50977">
    <property type="entry name" value="HTH_TETR_2"/>
    <property type="match status" value="1"/>
</dbReference>
<evidence type="ECO:0000256" key="4">
    <source>
        <dbReference type="PROSITE-ProRule" id="PRU00335"/>
    </source>
</evidence>
<proteinExistence type="predicted"/>
<dbReference type="InterPro" id="IPR009057">
    <property type="entry name" value="Homeodomain-like_sf"/>
</dbReference>
<dbReference type="STRING" id="1122214.Mame_01655"/>
<evidence type="ECO:0000256" key="1">
    <source>
        <dbReference type="ARBA" id="ARBA00023015"/>
    </source>
</evidence>
<dbReference type="SUPFAM" id="SSF48498">
    <property type="entry name" value="Tetracyclin repressor-like, C-terminal domain"/>
    <property type="match status" value="1"/>
</dbReference>
<organism evidence="6 7">
    <name type="scientific">Martelella mediterranea DSM 17316</name>
    <dbReference type="NCBI Taxonomy" id="1122214"/>
    <lineage>
        <taxon>Bacteria</taxon>
        <taxon>Pseudomonadati</taxon>
        <taxon>Pseudomonadota</taxon>
        <taxon>Alphaproteobacteria</taxon>
        <taxon>Hyphomicrobiales</taxon>
        <taxon>Aurantimonadaceae</taxon>
        <taxon>Martelella</taxon>
    </lineage>
</organism>
<sequence>MTKQSKSDQTRQKILTTGRQLVTKGGFNAVGLSLILNASGVPKGSFYHYFPSKEAFGEALLQDYVAEYRTRLDALMKMDGTAAEKLMTFCAAWLDQERQAGLVSTCLVVKLGAEVADLSESMRKVLDNGVKVLIAMLADLLWEGAHDGSLLPQDDPDAVAETLYAEWLGAAILSKLAADQRPLERALINTQARLIADAHKGENQ</sequence>
<dbReference type="PANTHER" id="PTHR47506:SF6">
    <property type="entry name" value="HTH-TYPE TRANSCRIPTIONAL REPRESSOR NEMR"/>
    <property type="match status" value="1"/>
</dbReference>
<keyword evidence="7" id="KW-1185">Reference proteome</keyword>
<evidence type="ECO:0000313" key="7">
    <source>
        <dbReference type="Proteomes" id="UP000191135"/>
    </source>
</evidence>
<keyword evidence="2 4" id="KW-0238">DNA-binding</keyword>
<dbReference type="eggNOG" id="COG1309">
    <property type="taxonomic scope" value="Bacteria"/>
</dbReference>
<dbReference type="EMBL" id="CP020330">
    <property type="protein sequence ID" value="AQZ51004.1"/>
    <property type="molecule type" value="Genomic_DNA"/>
</dbReference>
<dbReference type="PRINTS" id="PR00455">
    <property type="entry name" value="HTHTETR"/>
</dbReference>
<gene>
    <name evidence="6" type="primary">nemR_1</name>
    <name evidence="6" type="ORF">Mame_01655</name>
</gene>
<dbReference type="PANTHER" id="PTHR47506">
    <property type="entry name" value="TRANSCRIPTIONAL REGULATORY PROTEIN"/>
    <property type="match status" value="1"/>
</dbReference>
<dbReference type="Gene3D" id="1.10.357.10">
    <property type="entry name" value="Tetracycline Repressor, domain 2"/>
    <property type="match status" value="1"/>
</dbReference>
<dbReference type="Pfam" id="PF16925">
    <property type="entry name" value="TetR_C_13"/>
    <property type="match status" value="1"/>
</dbReference>
<keyword evidence="3" id="KW-0804">Transcription</keyword>
<dbReference type="Proteomes" id="UP000191135">
    <property type="component" value="Chromosome"/>
</dbReference>
<dbReference type="SUPFAM" id="SSF46689">
    <property type="entry name" value="Homeodomain-like"/>
    <property type="match status" value="1"/>
</dbReference>
<dbReference type="InterPro" id="IPR011075">
    <property type="entry name" value="TetR_C"/>
</dbReference>
<evidence type="ECO:0000256" key="2">
    <source>
        <dbReference type="ARBA" id="ARBA00023125"/>
    </source>
</evidence>
<feature type="domain" description="HTH tetR-type" evidence="5">
    <location>
        <begin position="8"/>
        <end position="68"/>
    </location>
</feature>
<dbReference type="OrthoDB" id="9811084at2"/>
<keyword evidence="1" id="KW-0805">Transcription regulation</keyword>